<accession>A0A0V8QIV2</accession>
<keyword evidence="2" id="KW-1185">Reference proteome</keyword>
<dbReference type="EMBL" id="LNAM01000002">
    <property type="protein sequence ID" value="KSV60525.1"/>
    <property type="molecule type" value="Genomic_DNA"/>
</dbReference>
<organism evidence="1 2">
    <name type="scientific">Acetivibrio ethanolgignens</name>
    <dbReference type="NCBI Taxonomy" id="290052"/>
    <lineage>
        <taxon>Bacteria</taxon>
        <taxon>Bacillati</taxon>
        <taxon>Bacillota</taxon>
        <taxon>Clostridia</taxon>
        <taxon>Eubacteriales</taxon>
        <taxon>Oscillospiraceae</taxon>
        <taxon>Acetivibrio</taxon>
    </lineage>
</organism>
<dbReference type="GO" id="GO:0003677">
    <property type="term" value="F:DNA binding"/>
    <property type="evidence" value="ECO:0007669"/>
    <property type="project" value="InterPro"/>
</dbReference>
<dbReference type="InterPro" id="IPR027417">
    <property type="entry name" value="P-loop_NTPase"/>
</dbReference>
<evidence type="ECO:0000313" key="2">
    <source>
        <dbReference type="Proteomes" id="UP000054874"/>
    </source>
</evidence>
<dbReference type="STRING" id="290052.ASU35_04945"/>
<evidence type="ECO:0000313" key="1">
    <source>
        <dbReference type="EMBL" id="KSV60525.1"/>
    </source>
</evidence>
<dbReference type="OrthoDB" id="7066673at2"/>
<reference evidence="1 2" key="1">
    <citation type="submission" date="2015-11" db="EMBL/GenBank/DDBJ databases">
        <title>Butyribacter intestini gen. nov., sp. nov., a butyric acid-producing bacterium of the family Lachnospiraceae isolated from the human faeces.</title>
        <authorList>
            <person name="Zou Y."/>
            <person name="Xue W."/>
            <person name="Luo G."/>
            <person name="Lv M."/>
        </authorList>
    </citation>
    <scope>NUCLEOTIDE SEQUENCE [LARGE SCALE GENOMIC DNA]</scope>
    <source>
        <strain evidence="1 2">ACET-33324</strain>
    </source>
</reference>
<dbReference type="AlphaFoldDB" id="A0A0V8QIV2"/>
<sequence length="654" mass="75008">MPVKIWPREFEKKEHINAAERFLLRNAIRNLKEGCFAIGIDPVGFATDKVHMGMYISPNEGLITFSIVQGNLDPASVAGYLAMEKVIEPAIYERLLNSRLLIARSGDKKILKFPYKHIFIFPDVEIPVASCDADTLLSFAPYSAVRFFIPTTAKNRPKFLKDLRMFDDIRMPYDSNFARLSDEECLAIFERLAPEYTVVLKEKDEVEVVETSDELPAESEEINGNEVEYRTFYLDDYQVAQINDMGRGHRVMLANAGAGKSVLLLSKAFKYASMYKDKNILLTCYNNNLADSYRFKKNCAGLNSDKHRKLYILTLHKLVAKLFKECLGKTIEGFATDEQIQECIELVKSNQIKIRFKAIFIDEVQIFTPLYLELCYLLLEKTDDALFLMAGDLNQTVRNQSRRGDAPWKKINDGRLDFTGRVKYIEKNYRNSPEISGFLNRMLVYMNGFLSRFKMINIDEFEYDLFEKGVSENVALKVKTGISRVNIQTETVNAIKEIVEKYHIGYSEIAVLYPVKDNKALNYHIQYWIRKAFEDNSIPYSFISTTDDGQRATYSNSNGVVVSSIDSSLGLDFRAVVLTGLYPYTYVFDESGHRHRLSKWESIKDLEDDAKEAAQVQMRKLYTACSRAREVLYVLSDAETGTVIDDIIRNGEKK</sequence>
<dbReference type="GO" id="GO:0043138">
    <property type="term" value="F:3'-5' DNA helicase activity"/>
    <property type="evidence" value="ECO:0007669"/>
    <property type="project" value="TreeGrafter"/>
</dbReference>
<name>A0A0V8QIV2_9FIRM</name>
<dbReference type="Proteomes" id="UP000054874">
    <property type="component" value="Unassembled WGS sequence"/>
</dbReference>
<comment type="caution">
    <text evidence="1">The sequence shown here is derived from an EMBL/GenBank/DDBJ whole genome shotgun (WGS) entry which is preliminary data.</text>
</comment>
<dbReference type="Gene3D" id="3.40.50.300">
    <property type="entry name" value="P-loop containing nucleotide triphosphate hydrolases"/>
    <property type="match status" value="2"/>
</dbReference>
<dbReference type="GO" id="GO:0005524">
    <property type="term" value="F:ATP binding"/>
    <property type="evidence" value="ECO:0007669"/>
    <property type="project" value="InterPro"/>
</dbReference>
<dbReference type="PANTHER" id="PTHR11070:SF2">
    <property type="entry name" value="ATP-DEPENDENT DNA HELICASE SRS2"/>
    <property type="match status" value="1"/>
</dbReference>
<dbReference type="SUPFAM" id="SSF52540">
    <property type="entry name" value="P-loop containing nucleoside triphosphate hydrolases"/>
    <property type="match status" value="1"/>
</dbReference>
<proteinExistence type="predicted"/>
<dbReference type="PANTHER" id="PTHR11070">
    <property type="entry name" value="UVRD / RECB / PCRA DNA HELICASE FAMILY MEMBER"/>
    <property type="match status" value="1"/>
</dbReference>
<dbReference type="InterPro" id="IPR000212">
    <property type="entry name" value="DNA_helicase_UvrD/REP"/>
</dbReference>
<dbReference type="RefSeq" id="WP_058351241.1">
    <property type="nucleotide sequence ID" value="NZ_CABMMD010000002.1"/>
</dbReference>
<gene>
    <name evidence="1" type="ORF">ASU35_04945</name>
</gene>
<dbReference type="GO" id="GO:0000725">
    <property type="term" value="P:recombinational repair"/>
    <property type="evidence" value="ECO:0007669"/>
    <property type="project" value="TreeGrafter"/>
</dbReference>
<protein>
    <submittedName>
        <fullName evidence="1">Uncharacterized protein</fullName>
    </submittedName>
</protein>